<dbReference type="AlphaFoldDB" id="A0A1G4IVG4"/>
<reference evidence="1 2" key="1">
    <citation type="submission" date="2016-03" db="EMBL/GenBank/DDBJ databases">
        <authorList>
            <person name="Devillers H."/>
        </authorList>
    </citation>
    <scope>NUCLEOTIDE SEQUENCE [LARGE SCALE GENOMIC DNA]</scope>
    <source>
        <strain evidence="1">CBS 11717</strain>
    </source>
</reference>
<proteinExistence type="predicted"/>
<dbReference type="InterPro" id="IPR048744">
    <property type="entry name" value="MCM16"/>
</dbReference>
<gene>
    <name evidence="1" type="ORF">LAMI_0B04346G</name>
</gene>
<dbReference type="OrthoDB" id="4035717at2759"/>
<organism evidence="1 2">
    <name type="scientific">Lachancea mirantina</name>
    <dbReference type="NCBI Taxonomy" id="1230905"/>
    <lineage>
        <taxon>Eukaryota</taxon>
        <taxon>Fungi</taxon>
        <taxon>Dikarya</taxon>
        <taxon>Ascomycota</taxon>
        <taxon>Saccharomycotina</taxon>
        <taxon>Saccharomycetes</taxon>
        <taxon>Saccharomycetales</taxon>
        <taxon>Saccharomycetaceae</taxon>
        <taxon>Lachancea</taxon>
    </lineage>
</organism>
<protein>
    <submittedName>
        <fullName evidence="1">LAMI_0B04346g1_1</fullName>
    </submittedName>
</protein>
<dbReference type="STRING" id="1230905.A0A1G4IVG4"/>
<evidence type="ECO:0000313" key="2">
    <source>
        <dbReference type="Proteomes" id="UP000191024"/>
    </source>
</evidence>
<dbReference type="Pfam" id="PF20993">
    <property type="entry name" value="CENPH"/>
    <property type="match status" value="1"/>
</dbReference>
<dbReference type="EMBL" id="LT598464">
    <property type="protein sequence ID" value="SCU80973.1"/>
    <property type="molecule type" value="Genomic_DNA"/>
</dbReference>
<sequence>MEQQIRDLETRYVGVYNDLINELDRIYLLRRKTAIQDEQLLAIRHQLQASLTMTIPLSKAASIGNESTDLDLRLHEMLVTGRQLDEQVIANQNQHLDQMTRLSQLRKEFFELRSETRCLVDVLRDRTHNMPSTPPEPTESVQNQSDVARQNERMKIVLTALIVQSGYQGTCTEIDEWLRICGG</sequence>
<dbReference type="Proteomes" id="UP000191024">
    <property type="component" value="Chromosome B"/>
</dbReference>
<evidence type="ECO:0000313" key="1">
    <source>
        <dbReference type="EMBL" id="SCU80973.1"/>
    </source>
</evidence>
<keyword evidence="2" id="KW-1185">Reference proteome</keyword>
<accession>A0A1G4IVG4</accession>
<name>A0A1G4IVG4_9SACH</name>